<protein>
    <submittedName>
        <fullName evidence="2">Uncharacterized protein</fullName>
    </submittedName>
</protein>
<keyword evidence="3" id="KW-1185">Reference proteome</keyword>
<dbReference type="VEuPathDB" id="CryptoDB:Vbra_16473"/>
<sequence length="130" mass="14854">MLGYYVKLLVDREETRSFAKMGSSLTSISDKQLADAMEKTPDVIRKLWPDEKEHRQMLEALETDRFTKVAAAVWLLDTEEEELKKQLPKLLLKNAAPESAVPPPSHDRDGPANDTVMTKKRKKEGRMTDQ</sequence>
<gene>
    <name evidence="2" type="ORF">Vbra_16473</name>
</gene>
<reference evidence="2 3" key="1">
    <citation type="submission" date="2014-11" db="EMBL/GenBank/DDBJ databases">
        <authorList>
            <person name="Zhu J."/>
            <person name="Qi W."/>
            <person name="Song R."/>
        </authorList>
    </citation>
    <scope>NUCLEOTIDE SEQUENCE [LARGE SCALE GENOMIC DNA]</scope>
</reference>
<proteinExistence type="predicted"/>
<dbReference type="AlphaFoldDB" id="A0A0G4FYF2"/>
<evidence type="ECO:0000256" key="1">
    <source>
        <dbReference type="SAM" id="MobiDB-lite"/>
    </source>
</evidence>
<dbReference type="Proteomes" id="UP000041254">
    <property type="component" value="Unassembled WGS sequence"/>
</dbReference>
<dbReference type="InParanoid" id="A0A0G4FYF2"/>
<dbReference type="EMBL" id="CDMY01000529">
    <property type="protein sequence ID" value="CEM20477.1"/>
    <property type="molecule type" value="Genomic_DNA"/>
</dbReference>
<dbReference type="PhylomeDB" id="A0A0G4FYF2"/>
<evidence type="ECO:0000313" key="2">
    <source>
        <dbReference type="EMBL" id="CEM20477.1"/>
    </source>
</evidence>
<accession>A0A0G4FYF2</accession>
<organism evidence="2 3">
    <name type="scientific">Vitrella brassicaformis (strain CCMP3155)</name>
    <dbReference type="NCBI Taxonomy" id="1169540"/>
    <lineage>
        <taxon>Eukaryota</taxon>
        <taxon>Sar</taxon>
        <taxon>Alveolata</taxon>
        <taxon>Colpodellida</taxon>
        <taxon>Vitrellaceae</taxon>
        <taxon>Vitrella</taxon>
    </lineage>
</organism>
<name>A0A0G4FYF2_VITBC</name>
<feature type="region of interest" description="Disordered" evidence="1">
    <location>
        <begin position="94"/>
        <end position="130"/>
    </location>
</feature>
<evidence type="ECO:0000313" key="3">
    <source>
        <dbReference type="Proteomes" id="UP000041254"/>
    </source>
</evidence>